<keyword evidence="3" id="KW-0560">Oxidoreductase</keyword>
<dbReference type="EMBL" id="NJIH01000003">
    <property type="protein sequence ID" value="OWT63644.1"/>
    <property type="molecule type" value="Genomic_DNA"/>
</dbReference>
<sequence length="389" mass="42647">MSAKVHLALQRYLLLLFCFEVFMPVNIIGMIGAAPPPARAVHVIGGGVDPSFLVKNARAHEQAGYDEVLVGYTSASPDNWGLTAWAAAHTEKLRFLVAHRPGRIVPALMARKVATLDQLSAGRISLHIIIGASDGDMAAEGDFSDKPARYHRGAEFLNIMRSIWTADGPVDFEGDFYRVRGAQSNVSPFQKPYPPIYFGGSSNGALEMGAQHCDVFAMFGEPLKETGERVLSYRKRCAAHGRTARFNISFRPIIGETEEQAWDKAHQYLSEFSAASQDPHFVTNKAKKDVPISKSSQRIVQLANKGNVYDERLWMPLAAATGGIGNTTCLVGTAEQVTRALMKYYALGVTSFLLRGFELEQDLEIYSRGLFPLLRAAALEHDKTKGLAA</sequence>
<dbReference type="InterPro" id="IPR036661">
    <property type="entry name" value="Luciferase-like_sf"/>
</dbReference>
<evidence type="ECO:0000256" key="2">
    <source>
        <dbReference type="ARBA" id="ARBA00022643"/>
    </source>
</evidence>
<reference evidence="8" key="1">
    <citation type="submission" date="2017-06" db="EMBL/GenBank/DDBJ databases">
        <title>Herbaspirillum phytohormonus sp. nov., isolated from the root nodule of Robinia pseudoacacia in lead-zinc mine.</title>
        <authorList>
            <person name="Fan M."/>
            <person name="Lin Y."/>
        </authorList>
    </citation>
    <scope>NUCLEOTIDE SEQUENCE [LARGE SCALE GENOMIC DNA]</scope>
    <source>
        <strain evidence="8">SC-089</strain>
    </source>
</reference>
<keyword evidence="4 7" id="KW-0503">Monooxygenase</keyword>
<evidence type="ECO:0000259" key="6">
    <source>
        <dbReference type="Pfam" id="PF00296"/>
    </source>
</evidence>
<dbReference type="GO" id="GO:0016705">
    <property type="term" value="F:oxidoreductase activity, acting on paired donors, with incorporation or reduction of molecular oxygen"/>
    <property type="evidence" value="ECO:0007669"/>
    <property type="project" value="InterPro"/>
</dbReference>
<evidence type="ECO:0000256" key="3">
    <source>
        <dbReference type="ARBA" id="ARBA00023002"/>
    </source>
</evidence>
<dbReference type="Proteomes" id="UP000214603">
    <property type="component" value="Unassembled WGS sequence"/>
</dbReference>
<dbReference type="RefSeq" id="WP_088602224.1">
    <property type="nucleotide sequence ID" value="NZ_NJIH01000003.1"/>
</dbReference>
<accession>A0A225MQT7</accession>
<comment type="caution">
    <text evidence="7">The sequence shown here is derived from an EMBL/GenBank/DDBJ whole genome shotgun (WGS) entry which is preliminary data.</text>
</comment>
<evidence type="ECO:0000256" key="4">
    <source>
        <dbReference type="ARBA" id="ARBA00023033"/>
    </source>
</evidence>
<protein>
    <submittedName>
        <fullName evidence="7">Alkanesulfonate monooxygenase</fullName>
    </submittedName>
</protein>
<evidence type="ECO:0000256" key="1">
    <source>
        <dbReference type="ARBA" id="ARBA00022630"/>
    </source>
</evidence>
<keyword evidence="1" id="KW-0285">Flavoprotein</keyword>
<keyword evidence="5" id="KW-1133">Transmembrane helix</keyword>
<evidence type="ECO:0000256" key="5">
    <source>
        <dbReference type="SAM" id="Phobius"/>
    </source>
</evidence>
<dbReference type="PANTHER" id="PTHR42847:SF4">
    <property type="entry name" value="ALKANESULFONATE MONOOXYGENASE-RELATED"/>
    <property type="match status" value="1"/>
</dbReference>
<gene>
    <name evidence="7" type="ORF">CEY11_04795</name>
</gene>
<evidence type="ECO:0000313" key="8">
    <source>
        <dbReference type="Proteomes" id="UP000214603"/>
    </source>
</evidence>
<proteinExistence type="predicted"/>
<dbReference type="OrthoDB" id="9814695at2"/>
<dbReference type="InterPro" id="IPR050172">
    <property type="entry name" value="SsuD_RutA_monooxygenase"/>
</dbReference>
<dbReference type="Gene3D" id="3.20.20.30">
    <property type="entry name" value="Luciferase-like domain"/>
    <property type="match status" value="1"/>
</dbReference>
<evidence type="ECO:0000313" key="7">
    <source>
        <dbReference type="EMBL" id="OWT63644.1"/>
    </source>
</evidence>
<keyword evidence="5" id="KW-0812">Transmembrane</keyword>
<dbReference type="Pfam" id="PF00296">
    <property type="entry name" value="Bac_luciferase"/>
    <property type="match status" value="1"/>
</dbReference>
<dbReference type="CDD" id="cd01094">
    <property type="entry name" value="Alkanesulfonate_monoxygenase"/>
    <property type="match status" value="1"/>
</dbReference>
<keyword evidence="8" id="KW-1185">Reference proteome</keyword>
<feature type="transmembrane region" description="Helical" evidence="5">
    <location>
        <begin position="12"/>
        <end position="34"/>
    </location>
</feature>
<dbReference type="PANTHER" id="PTHR42847">
    <property type="entry name" value="ALKANESULFONATE MONOOXYGENASE"/>
    <property type="match status" value="1"/>
</dbReference>
<name>A0A225MQT7_9BURK</name>
<organism evidence="7 8">
    <name type="scientific">Candidimonas nitroreducens</name>
    <dbReference type="NCBI Taxonomy" id="683354"/>
    <lineage>
        <taxon>Bacteria</taxon>
        <taxon>Pseudomonadati</taxon>
        <taxon>Pseudomonadota</taxon>
        <taxon>Betaproteobacteria</taxon>
        <taxon>Burkholderiales</taxon>
        <taxon>Alcaligenaceae</taxon>
        <taxon>Candidimonas</taxon>
    </lineage>
</organism>
<dbReference type="GO" id="GO:0004497">
    <property type="term" value="F:monooxygenase activity"/>
    <property type="evidence" value="ECO:0007669"/>
    <property type="project" value="UniProtKB-KW"/>
</dbReference>
<keyword evidence="5" id="KW-0472">Membrane</keyword>
<dbReference type="InterPro" id="IPR011251">
    <property type="entry name" value="Luciferase-like_dom"/>
</dbReference>
<dbReference type="SUPFAM" id="SSF51679">
    <property type="entry name" value="Bacterial luciferase-like"/>
    <property type="match status" value="1"/>
</dbReference>
<dbReference type="AlphaFoldDB" id="A0A225MQT7"/>
<keyword evidence="2" id="KW-0288">FMN</keyword>
<feature type="domain" description="Luciferase-like" evidence="6">
    <location>
        <begin position="48"/>
        <end position="350"/>
    </location>
</feature>